<evidence type="ECO:0000313" key="2">
    <source>
        <dbReference type="Proteomes" id="UP000664601"/>
    </source>
</evidence>
<reference evidence="1 2" key="1">
    <citation type="submission" date="2021-03" db="EMBL/GenBank/DDBJ databases">
        <title>Enterococcal diversity collection.</title>
        <authorList>
            <person name="Gilmore M.S."/>
            <person name="Schwartzman J."/>
            <person name="Van Tyne D."/>
            <person name="Martin M."/>
            <person name="Earl A.M."/>
            <person name="Manson A.L."/>
            <person name="Straub T."/>
            <person name="Salamzade R."/>
            <person name="Saavedra J."/>
            <person name="Lebreton F."/>
            <person name="Prichula J."/>
            <person name="Schaufler K."/>
            <person name="Gaca A."/>
            <person name="Sgardioli B."/>
            <person name="Wagenaar J."/>
            <person name="Strong T."/>
        </authorList>
    </citation>
    <scope>NUCLEOTIDE SEQUENCE [LARGE SCALE GENOMIC DNA]</scope>
    <source>
        <strain evidence="1 2">669A</strain>
    </source>
</reference>
<dbReference type="RefSeq" id="WP_207675867.1">
    <property type="nucleotide sequence ID" value="NZ_JAFREM010000048.1"/>
</dbReference>
<dbReference type="Gene3D" id="6.10.140.2180">
    <property type="match status" value="1"/>
</dbReference>
<gene>
    <name evidence="1" type="ORF">JZO70_22100</name>
</gene>
<dbReference type="InterPro" id="IPR036388">
    <property type="entry name" value="WH-like_DNA-bd_sf"/>
</dbReference>
<name>A0ABS3LIF1_9ENTE</name>
<sequence length="181" mass="20376">MLIAMEQIMDCIENPVKTKLLLTLQTKGTATPKELHQANSEIPKATLYRALKSMENAGILEVVLETKVRAVVEKTYAISKEFAHMDEQVVKNNDGEAYYKLFSAFMLNLLQKFEGYAKQKDINIAEDGSSFTAFPIYANAEELIEYNEKIMEVLAPAMTKTSDDQKLYTLATIVSPPIENE</sequence>
<dbReference type="SUPFAM" id="SSF46785">
    <property type="entry name" value="Winged helix' DNA-binding domain"/>
    <property type="match status" value="1"/>
</dbReference>
<proteinExistence type="predicted"/>
<keyword evidence="2" id="KW-1185">Reference proteome</keyword>
<comment type="caution">
    <text evidence="1">The sequence shown here is derived from an EMBL/GenBank/DDBJ whole genome shotgun (WGS) entry which is preliminary data.</text>
</comment>
<dbReference type="EMBL" id="JAFREM010000048">
    <property type="protein sequence ID" value="MBO1308880.1"/>
    <property type="molecule type" value="Genomic_DNA"/>
</dbReference>
<accession>A0ABS3LIF1</accession>
<dbReference type="Gene3D" id="1.10.10.10">
    <property type="entry name" value="Winged helix-like DNA-binding domain superfamily/Winged helix DNA-binding domain"/>
    <property type="match status" value="1"/>
</dbReference>
<dbReference type="Proteomes" id="UP000664601">
    <property type="component" value="Unassembled WGS sequence"/>
</dbReference>
<protein>
    <submittedName>
        <fullName evidence="1">Helix-turn-helix domain-containing protein</fullName>
    </submittedName>
</protein>
<dbReference type="InterPro" id="IPR036390">
    <property type="entry name" value="WH_DNA-bd_sf"/>
</dbReference>
<evidence type="ECO:0000313" key="1">
    <source>
        <dbReference type="EMBL" id="MBO1308880.1"/>
    </source>
</evidence>
<organism evidence="1 2">
    <name type="scientific">Candidatus Enterococcus moelleringii</name>
    <dbReference type="NCBI Taxonomy" id="2815325"/>
    <lineage>
        <taxon>Bacteria</taxon>
        <taxon>Bacillati</taxon>
        <taxon>Bacillota</taxon>
        <taxon>Bacilli</taxon>
        <taxon>Lactobacillales</taxon>
        <taxon>Enterococcaceae</taxon>
        <taxon>Enterococcus</taxon>
    </lineage>
</organism>